<keyword evidence="3" id="KW-0812">Transmembrane</keyword>
<dbReference type="InterPro" id="IPR000873">
    <property type="entry name" value="AMP-dep_synth/lig_dom"/>
</dbReference>
<dbReference type="InterPro" id="IPR042099">
    <property type="entry name" value="ANL_N_sf"/>
</dbReference>
<dbReference type="PROSITE" id="PS00455">
    <property type="entry name" value="AMP_BINDING"/>
    <property type="match status" value="1"/>
</dbReference>
<evidence type="ECO:0000259" key="4">
    <source>
        <dbReference type="Pfam" id="PF00501"/>
    </source>
</evidence>
<name>A0A3A1V2H6_9BACL</name>
<dbReference type="AlphaFoldDB" id="A0A3A1V2H6"/>
<feature type="domain" description="AMP-binding enzyme C-terminal" evidence="5">
    <location>
        <begin position="424"/>
        <end position="499"/>
    </location>
</feature>
<keyword evidence="3" id="KW-0472">Membrane</keyword>
<dbReference type="Pfam" id="PF00501">
    <property type="entry name" value="AMP-binding"/>
    <property type="match status" value="1"/>
</dbReference>
<evidence type="ECO:0000313" key="7">
    <source>
        <dbReference type="Proteomes" id="UP000266482"/>
    </source>
</evidence>
<evidence type="ECO:0000256" key="3">
    <source>
        <dbReference type="SAM" id="Phobius"/>
    </source>
</evidence>
<evidence type="ECO:0000256" key="1">
    <source>
        <dbReference type="ARBA" id="ARBA00006432"/>
    </source>
</evidence>
<dbReference type="Proteomes" id="UP000266482">
    <property type="component" value="Unassembled WGS sequence"/>
</dbReference>
<sequence length="508" mass="56192">MTALIYVMFKLKLLSFKGFFRLIAAIWQDGINLMALLRIAERSYGDKIAITDEQETLTYRQLMSQSERLSCVLTEHYGLGPGKKAGILCRNHAAMAKTIFAVSAAGADLYLLNAEMSAAQFGQLAEEHRFDVIIHDEDAASLIAMSSSHRESIFSYHDSLPAIHTLAQEQIPLRPKRRRMSAGRLMLLTGGTTGKAKRVPHKPSLFHYLPPFAAMLSRMRLAEYRTAYIATPIYHGYGIGVLLLGVALGQKVVLTRKFDAANACGLIRQHQVEFVSVVPLMVHKMLRANAEGLKPVACIASGGAELNPKLVEEVSSALGDVLYNLYGTSEGGLMAIATPQDLKDSPNTIGRRIRGVPLSVLDAGKKIARTGEIGQLCLRGKRRGAGRWIETGDLGFVNERGYYFLCGRTDDRIVSAGENVYPIEVERMLCLHPAIEDVAVVGIPDEMFGQRLKAVVQLYPGAELSEAELMAWLRPRAARFQMPKEVVFTEQIIYTHAGKRDKKQLKTY</sequence>
<dbReference type="CDD" id="cd04433">
    <property type="entry name" value="AFD_class_I"/>
    <property type="match status" value="1"/>
</dbReference>
<dbReference type="SUPFAM" id="SSF56801">
    <property type="entry name" value="Acetyl-CoA synthetase-like"/>
    <property type="match status" value="1"/>
</dbReference>
<dbReference type="InterPro" id="IPR020845">
    <property type="entry name" value="AMP-binding_CS"/>
</dbReference>
<dbReference type="PANTHER" id="PTHR43201">
    <property type="entry name" value="ACYL-COA SYNTHETASE"/>
    <property type="match status" value="1"/>
</dbReference>
<dbReference type="InterPro" id="IPR025110">
    <property type="entry name" value="AMP-bd_C"/>
</dbReference>
<organism evidence="6 7">
    <name type="scientific">Paenibacillus nanensis</name>
    <dbReference type="NCBI Taxonomy" id="393251"/>
    <lineage>
        <taxon>Bacteria</taxon>
        <taxon>Bacillati</taxon>
        <taxon>Bacillota</taxon>
        <taxon>Bacilli</taxon>
        <taxon>Bacillales</taxon>
        <taxon>Paenibacillaceae</taxon>
        <taxon>Paenibacillus</taxon>
    </lineage>
</organism>
<dbReference type="Pfam" id="PF13193">
    <property type="entry name" value="AMP-binding_C"/>
    <property type="match status" value="1"/>
</dbReference>
<keyword evidence="7" id="KW-1185">Reference proteome</keyword>
<dbReference type="InterPro" id="IPR045851">
    <property type="entry name" value="AMP-bd_C_sf"/>
</dbReference>
<dbReference type="EMBL" id="QXQA01000003">
    <property type="protein sequence ID" value="RIX53936.1"/>
    <property type="molecule type" value="Genomic_DNA"/>
</dbReference>
<reference evidence="6 7" key="1">
    <citation type="submission" date="2018-09" db="EMBL/GenBank/DDBJ databases">
        <title>Paenibacillus aracenensis nov. sp. isolated from a cave in southern Spain.</title>
        <authorList>
            <person name="Jurado V."/>
            <person name="Gutierrez-Patricio S."/>
            <person name="Gonzalez-Pimentel J.L."/>
            <person name="Miller A.Z."/>
            <person name="Laiz L."/>
            <person name="Saiz-Jimenez C."/>
        </authorList>
    </citation>
    <scope>NUCLEOTIDE SEQUENCE [LARGE SCALE GENOMIC DNA]</scope>
    <source>
        <strain evidence="6 7">DSM 22867</strain>
    </source>
</reference>
<dbReference type="Gene3D" id="3.30.300.30">
    <property type="match status" value="1"/>
</dbReference>
<keyword evidence="2" id="KW-0436">Ligase</keyword>
<protein>
    <submittedName>
        <fullName evidence="6">AMP-dependent synthetase</fullName>
    </submittedName>
</protein>
<dbReference type="OrthoDB" id="9778383at2"/>
<proteinExistence type="inferred from homology"/>
<evidence type="ECO:0000259" key="5">
    <source>
        <dbReference type="Pfam" id="PF13193"/>
    </source>
</evidence>
<accession>A0A3A1V2H6</accession>
<evidence type="ECO:0000313" key="6">
    <source>
        <dbReference type="EMBL" id="RIX53936.1"/>
    </source>
</evidence>
<dbReference type="Gene3D" id="3.40.50.12780">
    <property type="entry name" value="N-terminal domain of ligase-like"/>
    <property type="match status" value="1"/>
</dbReference>
<dbReference type="GO" id="GO:0031956">
    <property type="term" value="F:medium-chain fatty acid-CoA ligase activity"/>
    <property type="evidence" value="ECO:0007669"/>
    <property type="project" value="TreeGrafter"/>
</dbReference>
<keyword evidence="3" id="KW-1133">Transmembrane helix</keyword>
<comment type="similarity">
    <text evidence="1">Belongs to the ATP-dependent AMP-binding enzyme family.</text>
</comment>
<evidence type="ECO:0000256" key="2">
    <source>
        <dbReference type="ARBA" id="ARBA00022598"/>
    </source>
</evidence>
<comment type="caution">
    <text evidence="6">The sequence shown here is derived from an EMBL/GenBank/DDBJ whole genome shotgun (WGS) entry which is preliminary data.</text>
</comment>
<feature type="transmembrane region" description="Helical" evidence="3">
    <location>
        <begin position="227"/>
        <end position="248"/>
    </location>
</feature>
<feature type="domain" description="AMP-dependent synthetase/ligase" evidence="4">
    <location>
        <begin position="42"/>
        <end position="381"/>
    </location>
</feature>
<gene>
    <name evidence="6" type="ORF">D3P08_06675</name>
</gene>
<dbReference type="PANTHER" id="PTHR43201:SF5">
    <property type="entry name" value="MEDIUM-CHAIN ACYL-COA LIGASE ACSF2, MITOCHONDRIAL"/>
    <property type="match status" value="1"/>
</dbReference>
<dbReference type="GO" id="GO:0006631">
    <property type="term" value="P:fatty acid metabolic process"/>
    <property type="evidence" value="ECO:0007669"/>
    <property type="project" value="TreeGrafter"/>
</dbReference>
<dbReference type="RefSeq" id="WP_119598682.1">
    <property type="nucleotide sequence ID" value="NZ_QXQA01000003.1"/>
</dbReference>